<reference evidence="1 2" key="1">
    <citation type="submission" date="2024-01" db="EMBL/GenBank/DDBJ databases">
        <title>The genomes of 5 underutilized Papilionoideae crops provide insights into root nodulation and disease resistanc.</title>
        <authorList>
            <person name="Jiang F."/>
        </authorList>
    </citation>
    <scope>NUCLEOTIDE SEQUENCE [LARGE SCALE GENOMIC DNA]</scope>
    <source>
        <strain evidence="1">LVBAO_FW01</strain>
        <tissue evidence="1">Leaves</tissue>
    </source>
</reference>
<name>A0AAN9KD42_CANGL</name>
<accession>A0AAN9KD42</accession>
<comment type="caution">
    <text evidence="1">The sequence shown here is derived from an EMBL/GenBank/DDBJ whole genome shotgun (WGS) entry which is preliminary data.</text>
</comment>
<dbReference type="Proteomes" id="UP001367508">
    <property type="component" value="Unassembled WGS sequence"/>
</dbReference>
<gene>
    <name evidence="1" type="ORF">VNO77_39117</name>
</gene>
<sequence length="150" mass="16557">MQRIWTAKQLLFGRWGTTLWKDCTIDTFTLCLNETEQVRGFARPVAVSPTHQEGIPGDLHSMLGSIRLSLDLEHYTPNQVFGLVVEGGGGGALLTRRAWVRIPHATHSLYFHFITKGLLPVTRAPRVCGQAVPASRSTTCPMSHPADEPP</sequence>
<dbReference type="AlphaFoldDB" id="A0AAN9KD42"/>
<organism evidence="1 2">
    <name type="scientific">Canavalia gladiata</name>
    <name type="common">Sword bean</name>
    <name type="synonym">Dolichos gladiatus</name>
    <dbReference type="NCBI Taxonomy" id="3824"/>
    <lineage>
        <taxon>Eukaryota</taxon>
        <taxon>Viridiplantae</taxon>
        <taxon>Streptophyta</taxon>
        <taxon>Embryophyta</taxon>
        <taxon>Tracheophyta</taxon>
        <taxon>Spermatophyta</taxon>
        <taxon>Magnoliopsida</taxon>
        <taxon>eudicotyledons</taxon>
        <taxon>Gunneridae</taxon>
        <taxon>Pentapetalae</taxon>
        <taxon>rosids</taxon>
        <taxon>fabids</taxon>
        <taxon>Fabales</taxon>
        <taxon>Fabaceae</taxon>
        <taxon>Papilionoideae</taxon>
        <taxon>50 kb inversion clade</taxon>
        <taxon>NPAAA clade</taxon>
        <taxon>indigoferoid/millettioid clade</taxon>
        <taxon>Phaseoleae</taxon>
        <taxon>Canavalia</taxon>
    </lineage>
</organism>
<protein>
    <submittedName>
        <fullName evidence="1">Uncharacterized protein</fullName>
    </submittedName>
</protein>
<evidence type="ECO:0000313" key="1">
    <source>
        <dbReference type="EMBL" id="KAK7313912.1"/>
    </source>
</evidence>
<proteinExistence type="predicted"/>
<dbReference type="EMBL" id="JAYMYQ010000009">
    <property type="protein sequence ID" value="KAK7313912.1"/>
    <property type="molecule type" value="Genomic_DNA"/>
</dbReference>
<keyword evidence="2" id="KW-1185">Reference proteome</keyword>
<evidence type="ECO:0000313" key="2">
    <source>
        <dbReference type="Proteomes" id="UP001367508"/>
    </source>
</evidence>